<evidence type="ECO:0000313" key="2">
    <source>
        <dbReference type="EMBL" id="OMJ95419.1"/>
    </source>
</evidence>
<comment type="caution">
    <text evidence="2">The sequence shown here is derived from an EMBL/GenBank/DDBJ whole genome shotgun (WGS) entry which is preliminary data.</text>
</comment>
<feature type="transmembrane region" description="Helical" evidence="1">
    <location>
        <begin position="1087"/>
        <end position="1105"/>
    </location>
</feature>
<evidence type="ECO:0000256" key="1">
    <source>
        <dbReference type="SAM" id="Phobius"/>
    </source>
</evidence>
<feature type="transmembrane region" description="Helical" evidence="1">
    <location>
        <begin position="1008"/>
        <end position="1028"/>
    </location>
</feature>
<feature type="transmembrane region" description="Helical" evidence="1">
    <location>
        <begin position="90"/>
        <end position="111"/>
    </location>
</feature>
<keyword evidence="1" id="KW-0812">Transmembrane</keyword>
<keyword evidence="1" id="KW-1133">Transmembrane helix</keyword>
<feature type="transmembrane region" description="Helical" evidence="1">
    <location>
        <begin position="1290"/>
        <end position="1309"/>
    </location>
</feature>
<protein>
    <submittedName>
        <fullName evidence="2">Uncharacterized protein</fullName>
    </submittedName>
</protein>
<name>A0A1R2D2B9_9CILI</name>
<feature type="transmembrane region" description="Helical" evidence="1">
    <location>
        <begin position="817"/>
        <end position="834"/>
    </location>
</feature>
<proteinExistence type="predicted"/>
<feature type="transmembrane region" description="Helical" evidence="1">
    <location>
        <begin position="172"/>
        <end position="195"/>
    </location>
</feature>
<feature type="transmembrane region" description="Helical" evidence="1">
    <location>
        <begin position="267"/>
        <end position="283"/>
    </location>
</feature>
<keyword evidence="3" id="KW-1185">Reference proteome</keyword>
<gene>
    <name evidence="2" type="ORF">SteCoe_1180</name>
</gene>
<organism evidence="2 3">
    <name type="scientific">Stentor coeruleus</name>
    <dbReference type="NCBI Taxonomy" id="5963"/>
    <lineage>
        <taxon>Eukaryota</taxon>
        <taxon>Sar</taxon>
        <taxon>Alveolata</taxon>
        <taxon>Ciliophora</taxon>
        <taxon>Postciliodesmatophora</taxon>
        <taxon>Heterotrichea</taxon>
        <taxon>Heterotrichida</taxon>
        <taxon>Stentoridae</taxon>
        <taxon>Stentor</taxon>
    </lineage>
</organism>
<dbReference type="OrthoDB" id="326252at2759"/>
<keyword evidence="1" id="KW-0472">Membrane</keyword>
<reference evidence="2 3" key="1">
    <citation type="submission" date="2016-11" db="EMBL/GenBank/DDBJ databases">
        <title>The macronuclear genome of Stentor coeruleus: a giant cell with tiny introns.</title>
        <authorList>
            <person name="Slabodnick M."/>
            <person name="Ruby J.G."/>
            <person name="Reiff S.B."/>
            <person name="Swart E.C."/>
            <person name="Gosai S."/>
            <person name="Prabakaran S."/>
            <person name="Witkowska E."/>
            <person name="Larue G.E."/>
            <person name="Fisher S."/>
            <person name="Freeman R.M."/>
            <person name="Gunawardena J."/>
            <person name="Chu W."/>
            <person name="Stover N.A."/>
            <person name="Gregory B.D."/>
            <person name="Nowacki M."/>
            <person name="Derisi J."/>
            <person name="Roy S.W."/>
            <person name="Marshall W.F."/>
            <person name="Sood P."/>
        </authorList>
    </citation>
    <scope>NUCLEOTIDE SEQUENCE [LARGE SCALE GENOMIC DNA]</scope>
    <source>
        <strain evidence="2">WM001</strain>
    </source>
</reference>
<accession>A0A1R2D2B9</accession>
<feature type="transmembrane region" description="Helical" evidence="1">
    <location>
        <begin position="235"/>
        <end position="255"/>
    </location>
</feature>
<feature type="transmembrane region" description="Helical" evidence="1">
    <location>
        <begin position="35"/>
        <end position="60"/>
    </location>
</feature>
<evidence type="ECO:0000313" key="3">
    <source>
        <dbReference type="Proteomes" id="UP000187209"/>
    </source>
</evidence>
<dbReference type="Proteomes" id="UP000187209">
    <property type="component" value="Unassembled WGS sequence"/>
</dbReference>
<sequence>MSNLLPKGLPTLKKTIFRVYSQLMLHSTMSKKNKFLIGALGMLLRQIVLISIPVFSGYFIENYSNNGYLAYALSILRLDVLFANMKYTQYYSLLQISIISINVLSKFSLILQFYYKKFWFISIPLTLAKFTSFLIYYIFQVPFSLYGFYVLGLLTGQQLGKSEYINNSSGDIILEVLVVFLTLLMHFILIWDLLLGNKPKFAEKTHFRAHSLVQVHEQFFLILISIVKMLADTEYFLYILIGGSLYLSICYYYYLPYFSRIYNTINLHTWLTVIYAAVLLIIGKKYENYHLLDFNLIFLYICSYYLSNEAIKKRIIIIKNQTYSDNAFIHELRIRYYLFDNCDSFDERKAKIFEHFQFASKHFFSFSLQYIWEAVIINKFIKDRDLVLLKLAKVNMSQYFKNKTLAGDVINDHQGYKYKIEAEFLMFVIFDRKYQIIDKKNNDLELVRFYNHFCDFKDMDYNLVKSLAEFTIKLTRKTSTKIFERELQNIGKQILEYKKAADLIHKKFGLEKDFSRLYGSMLKDILNIDEGMNILKQSNYTSQIELSLNREVAYFDKTCPVMIVSGCFNSIGTVVYANEAVYQLLSISETLKLIGTSFTEMIPPPFDVIHDKVLLRFLFYRNSSELTRSHLFLLNSQKNCIEVIMHFRLAFHKSYPFFIASFKPMYPAKNLILCSIDGLIYSVSEKVRIWFPDLQGNIYTSIPNIDKYLIENDYDKIFEYNEQGKILIMKKSMLSIDGYNLQIIYFIEKITDTSENLAVNKLRMEGYFTTMIQDGNQKSSKKNLNLDDDRKKSFYTGNSQMINALKYAKILSYSAKGLYLIQFIFAIIVLLIIYKLFSDLSFNSIIVEMGSMRFFSCSILANTQSLELIHKGLPVSNPSSFYKESIYNSSQELRNLLEKYKTISIPLLKIQKNYFKDKNVEIFKYLNGNFTRSKVTLFDAIEIVIKYSNTIANANIENFEKVIEERMFLLNNIPCKYIKALNDTIMLTEKDLQQSIDLMFEIMKYAELLCFIPSLLLIGISIVCLLKIEMTNKEIWKMIMKCPPEVIINARNKLTERLYYVHEYEFYSEKHSNIIFQLPYKFFSTKYFLKILFLLFITICYYFTINYSPQSLLLTAIKDELRNSNFGAMRRMLTPLTLFWTRDAILNEANLPSFISLVSNYEIPSSSLEMKYRISQFKWIEQDTMKFLTKLIQRGYSVSDYENLMLGNPCKILSTVDGCSLSLVSKGLDLGIKQYLDELEFYYIQVGITTNYCQGLELTEKYSFVIEKSLIYTVKVFSVFTSNMIKEANLYTILATFTYVAALVAYYAIVMHKTSEEVLISLRNKVEILSVFQESQK</sequence>
<dbReference type="EMBL" id="MPUH01000012">
    <property type="protein sequence ID" value="OMJ95419.1"/>
    <property type="molecule type" value="Genomic_DNA"/>
</dbReference>